<reference evidence="23" key="1">
    <citation type="submission" date="2015-04" db="UniProtKB">
        <authorList>
            <consortium name="EnsemblPlants"/>
        </authorList>
    </citation>
    <scope>IDENTIFICATION</scope>
    <source>
        <strain evidence="23">SL10</strain>
    </source>
</reference>
<dbReference type="GO" id="GO:0005886">
    <property type="term" value="C:plasma membrane"/>
    <property type="evidence" value="ECO:0007669"/>
    <property type="project" value="UniProtKB-SubCell"/>
</dbReference>
<evidence type="ECO:0000256" key="8">
    <source>
        <dbReference type="ARBA" id="ARBA00022679"/>
    </source>
</evidence>
<keyword evidence="11" id="KW-0677">Repeat</keyword>
<dbReference type="GO" id="GO:0004674">
    <property type="term" value="F:protein serine/threonine kinase activity"/>
    <property type="evidence" value="ECO:0007669"/>
    <property type="project" value="UniProtKB-KW"/>
</dbReference>
<dbReference type="SUPFAM" id="SSF52058">
    <property type="entry name" value="L domain-like"/>
    <property type="match status" value="2"/>
</dbReference>
<dbReference type="InterPro" id="IPR032675">
    <property type="entry name" value="LRR_dom_sf"/>
</dbReference>
<dbReference type="FunFam" id="3.80.10.10:FF:000129">
    <property type="entry name" value="Leucine-rich repeat receptor-like kinase"/>
    <property type="match status" value="1"/>
</dbReference>
<comment type="catalytic activity">
    <reaction evidence="19">
        <text>L-seryl-[protein] + ATP = O-phospho-L-seryl-[protein] + ADP + H(+)</text>
        <dbReference type="Rhea" id="RHEA:17989"/>
        <dbReference type="Rhea" id="RHEA-COMP:9863"/>
        <dbReference type="Rhea" id="RHEA-COMP:11604"/>
        <dbReference type="ChEBI" id="CHEBI:15378"/>
        <dbReference type="ChEBI" id="CHEBI:29999"/>
        <dbReference type="ChEBI" id="CHEBI:30616"/>
        <dbReference type="ChEBI" id="CHEBI:83421"/>
        <dbReference type="ChEBI" id="CHEBI:456216"/>
        <dbReference type="EC" id="2.7.11.1"/>
    </reaction>
</comment>
<dbReference type="Gene3D" id="3.80.10.10">
    <property type="entry name" value="Ribonuclease Inhibitor"/>
    <property type="match status" value="5"/>
</dbReference>
<dbReference type="Proteomes" id="UP000006591">
    <property type="component" value="Chromosome 1"/>
</dbReference>
<evidence type="ECO:0000256" key="19">
    <source>
        <dbReference type="ARBA" id="ARBA00048679"/>
    </source>
</evidence>
<evidence type="ECO:0000256" key="6">
    <source>
        <dbReference type="ARBA" id="ARBA00022614"/>
    </source>
</evidence>
<evidence type="ECO:0000256" key="18">
    <source>
        <dbReference type="ARBA" id="ARBA00047899"/>
    </source>
</evidence>
<dbReference type="PANTHER" id="PTHR48063:SF72">
    <property type="entry name" value="HCRVF1 PROTEIN-LIKE"/>
    <property type="match status" value="1"/>
</dbReference>
<evidence type="ECO:0000256" key="4">
    <source>
        <dbReference type="ARBA" id="ARBA00022475"/>
    </source>
</evidence>
<dbReference type="OMA" id="YCKNGDQ"/>
<evidence type="ECO:0000256" key="3">
    <source>
        <dbReference type="ARBA" id="ARBA00012513"/>
    </source>
</evidence>
<keyword evidence="15 20" id="KW-1133">Transmembrane helix</keyword>
<keyword evidence="13" id="KW-0418">Kinase</keyword>
<keyword evidence="4" id="KW-1003">Cell membrane</keyword>
<keyword evidence="12" id="KW-0547">Nucleotide-binding</keyword>
<keyword evidence="16 20" id="KW-0472">Membrane</keyword>
<dbReference type="Pfam" id="PF00560">
    <property type="entry name" value="LRR_1"/>
    <property type="match status" value="11"/>
</dbReference>
<keyword evidence="6" id="KW-0433">Leucine-rich repeat</keyword>
<keyword evidence="17" id="KW-0325">Glycoprotein</keyword>
<evidence type="ECO:0000256" key="10">
    <source>
        <dbReference type="ARBA" id="ARBA00022729"/>
    </source>
</evidence>
<feature type="transmembrane region" description="Helical" evidence="20">
    <location>
        <begin position="385"/>
        <end position="406"/>
    </location>
</feature>
<dbReference type="HOGENOM" id="CLU_000288_18_3_1"/>
<comment type="catalytic activity">
    <reaction evidence="18">
        <text>L-threonyl-[protein] + ATP = O-phospho-L-threonyl-[protein] + ADP + H(+)</text>
        <dbReference type="Rhea" id="RHEA:46608"/>
        <dbReference type="Rhea" id="RHEA-COMP:11060"/>
        <dbReference type="Rhea" id="RHEA-COMP:11605"/>
        <dbReference type="ChEBI" id="CHEBI:15378"/>
        <dbReference type="ChEBI" id="CHEBI:30013"/>
        <dbReference type="ChEBI" id="CHEBI:30616"/>
        <dbReference type="ChEBI" id="CHEBI:61977"/>
        <dbReference type="ChEBI" id="CHEBI:456216"/>
        <dbReference type="EC" id="2.7.11.1"/>
    </reaction>
</comment>
<dbReference type="InterPro" id="IPR003591">
    <property type="entry name" value="Leu-rich_rpt_typical-subtyp"/>
</dbReference>
<feature type="domain" description="Disease resistance R13L4/SHOC-2-like LRR" evidence="22">
    <location>
        <begin position="609"/>
        <end position="874"/>
    </location>
</feature>
<dbReference type="STRING" id="4536.A0A0E0FP80"/>
<evidence type="ECO:0000313" key="23">
    <source>
        <dbReference type="EnsemblPlants" id="ONIVA01G25000.1"/>
    </source>
</evidence>
<keyword evidence="5" id="KW-0723">Serine/threonine-protein kinase</keyword>
<dbReference type="SMART" id="SM00365">
    <property type="entry name" value="LRR_SD22"/>
    <property type="match status" value="7"/>
</dbReference>
<feature type="transmembrane region" description="Helical" evidence="20">
    <location>
        <begin position="426"/>
        <end position="443"/>
    </location>
</feature>
<evidence type="ECO:0000256" key="20">
    <source>
        <dbReference type="SAM" id="Phobius"/>
    </source>
</evidence>
<dbReference type="InterPro" id="IPR001611">
    <property type="entry name" value="Leu-rich_rpt"/>
</dbReference>
<feature type="transmembrane region" description="Helical" evidence="20">
    <location>
        <begin position="1318"/>
        <end position="1338"/>
    </location>
</feature>
<comment type="similarity">
    <text evidence="2">Belongs to the RLP family.</text>
</comment>
<evidence type="ECO:0000256" key="2">
    <source>
        <dbReference type="ARBA" id="ARBA00009592"/>
    </source>
</evidence>
<evidence type="ECO:0000256" key="12">
    <source>
        <dbReference type="ARBA" id="ARBA00022741"/>
    </source>
</evidence>
<dbReference type="Pfam" id="PF13855">
    <property type="entry name" value="LRR_8"/>
    <property type="match status" value="1"/>
</dbReference>
<dbReference type="PROSITE" id="PS51450">
    <property type="entry name" value="LRR"/>
    <property type="match status" value="1"/>
</dbReference>
<evidence type="ECO:0000256" key="16">
    <source>
        <dbReference type="ARBA" id="ARBA00023136"/>
    </source>
</evidence>
<dbReference type="Pfam" id="PF23598">
    <property type="entry name" value="LRR_14"/>
    <property type="match status" value="1"/>
</dbReference>
<dbReference type="EC" id="2.7.11.1" evidence="3"/>
<evidence type="ECO:0000256" key="14">
    <source>
        <dbReference type="ARBA" id="ARBA00022840"/>
    </source>
</evidence>
<proteinExistence type="inferred from homology"/>
<dbReference type="Gramene" id="ONIVA01G25000.1">
    <property type="protein sequence ID" value="ONIVA01G25000.1"/>
    <property type="gene ID" value="ONIVA01G25000"/>
</dbReference>
<evidence type="ECO:0000256" key="17">
    <source>
        <dbReference type="ARBA" id="ARBA00023180"/>
    </source>
</evidence>
<evidence type="ECO:0000256" key="13">
    <source>
        <dbReference type="ARBA" id="ARBA00022777"/>
    </source>
</evidence>
<keyword evidence="14" id="KW-0067">ATP-binding</keyword>
<evidence type="ECO:0000256" key="1">
    <source>
        <dbReference type="ARBA" id="ARBA00004251"/>
    </source>
</evidence>
<dbReference type="Pfam" id="PF08263">
    <property type="entry name" value="LRRNT_2"/>
    <property type="match status" value="1"/>
</dbReference>
<keyword evidence="10" id="KW-0732">Signal</keyword>
<keyword evidence="7" id="KW-1070">Brassinosteroid signaling pathway</keyword>
<dbReference type="InterPro" id="IPR055414">
    <property type="entry name" value="LRR_R13L4/SHOC2-like"/>
</dbReference>
<evidence type="ECO:0000256" key="5">
    <source>
        <dbReference type="ARBA" id="ARBA00022527"/>
    </source>
</evidence>
<reference evidence="23" key="2">
    <citation type="submission" date="2018-04" db="EMBL/GenBank/DDBJ databases">
        <title>OnivRS2 (Oryza nivara Reference Sequence Version 2).</title>
        <authorList>
            <person name="Zhang J."/>
            <person name="Kudrna D."/>
            <person name="Lee S."/>
            <person name="Talag J."/>
            <person name="Rajasekar S."/>
            <person name="Welchert J."/>
            <person name="Hsing Y.-I."/>
            <person name="Wing R.A."/>
        </authorList>
    </citation>
    <scope>NUCLEOTIDE SEQUENCE [LARGE SCALE GENOMIC DNA]</scope>
</reference>
<evidence type="ECO:0000256" key="9">
    <source>
        <dbReference type="ARBA" id="ARBA00022692"/>
    </source>
</evidence>
<evidence type="ECO:0000259" key="21">
    <source>
        <dbReference type="Pfam" id="PF08263"/>
    </source>
</evidence>
<dbReference type="InterPro" id="IPR013210">
    <property type="entry name" value="LRR_N_plant-typ"/>
</dbReference>
<feature type="domain" description="Leucine-rich repeat-containing N-terminal plant-type" evidence="21">
    <location>
        <begin position="458"/>
        <end position="495"/>
    </location>
</feature>
<organism evidence="23">
    <name type="scientific">Oryza nivara</name>
    <name type="common">Indian wild rice</name>
    <name type="synonym">Oryza sativa f. spontanea</name>
    <dbReference type="NCBI Taxonomy" id="4536"/>
    <lineage>
        <taxon>Eukaryota</taxon>
        <taxon>Viridiplantae</taxon>
        <taxon>Streptophyta</taxon>
        <taxon>Embryophyta</taxon>
        <taxon>Tracheophyta</taxon>
        <taxon>Spermatophyta</taxon>
        <taxon>Magnoliopsida</taxon>
        <taxon>Liliopsida</taxon>
        <taxon>Poales</taxon>
        <taxon>Poaceae</taxon>
        <taxon>BOP clade</taxon>
        <taxon>Oryzoideae</taxon>
        <taxon>Oryzeae</taxon>
        <taxon>Oryzinae</taxon>
        <taxon>Oryza</taxon>
    </lineage>
</organism>
<dbReference type="InterPro" id="IPR046956">
    <property type="entry name" value="RLP23-like"/>
</dbReference>
<evidence type="ECO:0000313" key="24">
    <source>
        <dbReference type="Proteomes" id="UP000006591"/>
    </source>
</evidence>
<keyword evidence="24" id="KW-1185">Reference proteome</keyword>
<dbReference type="SMART" id="SM00369">
    <property type="entry name" value="LRR_TYP"/>
    <property type="match status" value="11"/>
</dbReference>
<comment type="subcellular location">
    <subcellularLocation>
        <location evidence="1">Cell membrane</location>
        <topology evidence="1">Single-pass type I membrane protein</topology>
    </subcellularLocation>
</comment>
<dbReference type="GO" id="GO:0005524">
    <property type="term" value="F:ATP binding"/>
    <property type="evidence" value="ECO:0007669"/>
    <property type="project" value="UniProtKB-KW"/>
</dbReference>
<dbReference type="FunFam" id="3.80.10.10:FF:000649">
    <property type="entry name" value="Leucine Rich Repeat family protein"/>
    <property type="match status" value="1"/>
</dbReference>
<evidence type="ECO:0000256" key="11">
    <source>
        <dbReference type="ARBA" id="ARBA00022737"/>
    </source>
</evidence>
<keyword evidence="9 20" id="KW-0812">Transmembrane</keyword>
<name>A0A0E0FP80_ORYNI</name>
<dbReference type="SUPFAM" id="SSF52047">
    <property type="entry name" value="RNI-like"/>
    <property type="match status" value="1"/>
</dbReference>
<keyword evidence="8" id="KW-0808">Transferase</keyword>
<evidence type="ECO:0000259" key="22">
    <source>
        <dbReference type="Pfam" id="PF23598"/>
    </source>
</evidence>
<dbReference type="EnsemblPlants" id="ONIVA01G25000.1">
    <property type="protein sequence ID" value="ONIVA01G25000.1"/>
    <property type="gene ID" value="ONIVA01G25000"/>
</dbReference>
<evidence type="ECO:0000256" key="15">
    <source>
        <dbReference type="ARBA" id="ARBA00022989"/>
    </source>
</evidence>
<dbReference type="eggNOG" id="KOG0619">
    <property type="taxonomic scope" value="Eukaryota"/>
</dbReference>
<dbReference type="PANTHER" id="PTHR48063">
    <property type="entry name" value="LRR RECEPTOR-LIKE KINASE"/>
    <property type="match status" value="1"/>
</dbReference>
<dbReference type="FunFam" id="3.80.10.10:FF:000041">
    <property type="entry name" value="LRR receptor-like serine/threonine-protein kinase ERECTA"/>
    <property type="match status" value="1"/>
</dbReference>
<dbReference type="FunFam" id="3.80.10.10:FF:000095">
    <property type="entry name" value="LRR receptor-like serine/threonine-protein kinase GSO1"/>
    <property type="match status" value="2"/>
</dbReference>
<protein>
    <recommendedName>
        <fullName evidence="3">non-specific serine/threonine protein kinase</fullName>
        <ecNumber evidence="3">2.7.11.1</ecNumber>
    </recommendedName>
</protein>
<accession>A0A0E0FP80</accession>
<sequence>MPSGPQLQTLNNQIYIYVGNPGLCGPPLLKNCSINGAKQRSLPSSLKARLLDVLLLSNNQLTGSIPHSICQLSVRRLDLSKNQLTGDLEEMQCWKETDNTSSRPGTNPESQFVSSLVSLVLNNNEFTGEFPQFLQSASQLVFLDLSYNRFFGRLPEWLPGKMPGLQIVRLRSNMFSGHIPKNFTHLDSLRYLDIAHNNISGTIPEDVGNWKIMTVTTPVWEGISFTLEESIDVIMKDQQREYPFRIYNQMVNIDFSCNSLTGHIPEEIHLLIGLTNLNLSRNQFSGAIPNQIGDLKRLESLDLSYNEFSGQIPSSLSALTSLSYLNLSYNNLSGTIPSGPQLQVLDNQIYIYVGNPALCGPPLPKKCSANESQQSAHKNINHMDFLYLGMGIGFVVGLWTVLCTMLMKRNWMIAYFRIIDKIYDKCIHVLIALALLLFIPIISKEASANANSTGGCIPSERSALISFKSGLLDPGNLLSSWEGDDCCQWNGVRCNNETGHIVELNLPGGSCYPMSPWDPLEPGLGGNIGPSLLGLKQLEHLDLSCNNFSGTLPEFLGSLHKLRYLDLSWSTFVGTVPPQLGNLSNLRYFSLGSNDNSSLYSADVSWLSRLSSLEYLDMSLVNLSAVVDWVSVVNKLPSLRFLRLFGCQLSSTVDSVPNNNLTFLETLDLSLNNFNKRIAPNWFWDLTSLKLLDISDSGFYGPFPNEIGNMTSIVDIDLSGNNLVGMIPFNLKNLCNLEKLNVAGTNINGNITEVFNRLPRCSWNKLQKLFLPDCNLTGSLPTILEPLSNLSKLELGYNNITGPIPLWIGELSNLTMLGLSSNNLDGVIHEGHLSGLESLDWLILSDNNHIAIKVNSTWVPSFKQITDIELRSCQLGPKFPTWLRYLTDVYNLDISNTSISDKVPDWFWKAASSVTHLNMRNNQIAGALPSTLEYMRTIVMDLSSNKFSGLIPKLPVSLTSLDFSKNNLSGPLPSDIGASALVSLVLYGNSLSGSIPSYLCKMQSLELLDISRNKITGPISDCAIDSSSANYTCTNIINISLRKNNLSGQFPSFFKNCKNLVFLDLAENQFSGTLPAWIGEKLPSLVFLRLRSNSFSGHIPIELTSLAGLQYLDLAHNNFSGCIPNSLAKFHRMTLEQDKEDRFSGAIRYGIGINDNDMVNYIENISVVTKGQERLYTGEIVYMVNIDLSSNNLTGEIPEEIISLVALTNLNLSWNSLSGQIPEKIGSLSQLESLDLSHNVLSGGIPSSIASLTYLSHMNLSYNNLSGRIPAGNQLDILEDPASMYVGNIDLCGHPLPNNCSINGDTKIERDDLVNMSFHFSMIIGFMVGLLLVFYFMLFSRRWRNTCFVFVDGLYDRTYVQVAVTCRRLWRRN</sequence>
<dbReference type="FunFam" id="3.80.10.10:FF:000111">
    <property type="entry name" value="LRR receptor-like serine/threonine-protein kinase ERECTA"/>
    <property type="match status" value="1"/>
</dbReference>
<evidence type="ECO:0000256" key="7">
    <source>
        <dbReference type="ARBA" id="ARBA00022626"/>
    </source>
</evidence>
<dbReference type="GO" id="GO:0009742">
    <property type="term" value="P:brassinosteroid mediated signaling pathway"/>
    <property type="evidence" value="ECO:0007669"/>
    <property type="project" value="UniProtKB-KW"/>
</dbReference>